<reference evidence="1" key="1">
    <citation type="submission" date="2014-09" db="EMBL/GenBank/DDBJ databases">
        <authorList>
            <person name="Magalhaes I.L.F."/>
            <person name="Oliveira U."/>
            <person name="Santos F.R."/>
            <person name="Vidigal T.H.D.A."/>
            <person name="Brescovit A.D."/>
            <person name="Santos A.J."/>
        </authorList>
    </citation>
    <scope>NUCLEOTIDE SEQUENCE</scope>
    <source>
        <tissue evidence="1">Shoot tissue taken approximately 20 cm above the soil surface</tissue>
    </source>
</reference>
<evidence type="ECO:0000313" key="1">
    <source>
        <dbReference type="EMBL" id="JAE21046.1"/>
    </source>
</evidence>
<accession>A0A0A9GER4</accession>
<sequence length="73" mass="8455">MLPACPDDKYCYLQDLVITRLSSPPLPLQSRRFLMVKLGHMILLFAMRSCTERDSSFSCCFWRFCRLCEAGDA</sequence>
<protein>
    <submittedName>
        <fullName evidence="1">Uncharacterized protein</fullName>
    </submittedName>
</protein>
<organism evidence="1">
    <name type="scientific">Arundo donax</name>
    <name type="common">Giant reed</name>
    <name type="synonym">Donax arundinaceus</name>
    <dbReference type="NCBI Taxonomy" id="35708"/>
    <lineage>
        <taxon>Eukaryota</taxon>
        <taxon>Viridiplantae</taxon>
        <taxon>Streptophyta</taxon>
        <taxon>Embryophyta</taxon>
        <taxon>Tracheophyta</taxon>
        <taxon>Spermatophyta</taxon>
        <taxon>Magnoliopsida</taxon>
        <taxon>Liliopsida</taxon>
        <taxon>Poales</taxon>
        <taxon>Poaceae</taxon>
        <taxon>PACMAD clade</taxon>
        <taxon>Arundinoideae</taxon>
        <taxon>Arundineae</taxon>
        <taxon>Arundo</taxon>
    </lineage>
</organism>
<name>A0A0A9GER4_ARUDO</name>
<proteinExistence type="predicted"/>
<dbReference type="AlphaFoldDB" id="A0A0A9GER4"/>
<dbReference type="EMBL" id="GBRH01176850">
    <property type="protein sequence ID" value="JAE21046.1"/>
    <property type="molecule type" value="Transcribed_RNA"/>
</dbReference>
<reference evidence="1" key="2">
    <citation type="journal article" date="2015" name="Data Brief">
        <title>Shoot transcriptome of the giant reed, Arundo donax.</title>
        <authorList>
            <person name="Barrero R.A."/>
            <person name="Guerrero F.D."/>
            <person name="Moolhuijzen P."/>
            <person name="Goolsby J.A."/>
            <person name="Tidwell J."/>
            <person name="Bellgard S.E."/>
            <person name="Bellgard M.I."/>
        </authorList>
    </citation>
    <scope>NUCLEOTIDE SEQUENCE</scope>
    <source>
        <tissue evidence="1">Shoot tissue taken approximately 20 cm above the soil surface</tissue>
    </source>
</reference>